<evidence type="ECO:0008006" key="3">
    <source>
        <dbReference type="Google" id="ProtNLM"/>
    </source>
</evidence>
<protein>
    <recommendedName>
        <fullName evidence="3">Phosphodiesterase</fullName>
    </recommendedName>
</protein>
<dbReference type="InterPro" id="IPR002591">
    <property type="entry name" value="Phosphodiest/P_Trfase"/>
</dbReference>
<dbReference type="Gene3D" id="3.40.720.10">
    <property type="entry name" value="Alkaline Phosphatase, subunit A"/>
    <property type="match status" value="1"/>
</dbReference>
<comment type="caution">
    <text evidence="1">The sequence shown here is derived from an EMBL/GenBank/DDBJ whole genome shotgun (WGS) entry which is preliminary data.</text>
</comment>
<dbReference type="Proteomes" id="UP000094296">
    <property type="component" value="Unassembled WGS sequence"/>
</dbReference>
<dbReference type="Pfam" id="PF01663">
    <property type="entry name" value="Phosphodiest"/>
    <property type="match status" value="1"/>
</dbReference>
<proteinExistence type="predicted"/>
<dbReference type="STRING" id="766136.BHF68_00325"/>
<accession>A0A1E5G4R7</accession>
<dbReference type="PANTHER" id="PTHR10151">
    <property type="entry name" value="ECTONUCLEOTIDE PYROPHOSPHATASE/PHOSPHODIESTERASE"/>
    <property type="match status" value="1"/>
</dbReference>
<sequence length="406" mass="45439">MGTERRLLMISLDAVSSDDLEILQELPNFSKLRKKGTLVRDVKSVLISNTYPAHTSIITGTHPNKHGVIDNTLLLPERKSAKWRYHTGDIKVPTLFHKAKEQGLTTCSILYPVTGSAKIDYNILEIAGEMNPLKRAYIMLRHGSARYLISNLLRFRKYIKGIGQPALDDLTTAVAADGLVRYKPNLLALHLIDTDMQKHRYGINSEQTLESLHRQDERLGILMDALEKSGTSDKTSIIIFSDHDSLPVHTGINPNNFLIEQGIIQQTKDKLNRYDAYFHNAGGTTFLKLYNPKAEHGVRQAIDLFLKEPYVARKLTNEEMQVSGMDKEYMVGIEATDGYYFGKPGYKAQHGYALERAGYTPFYLAVGKGIQQGEALSGGCITDICPLAANMLGIPLWDMDGINRLN</sequence>
<dbReference type="EMBL" id="MIJE01000001">
    <property type="protein sequence ID" value="OEF98171.1"/>
    <property type="molecule type" value="Genomic_DNA"/>
</dbReference>
<dbReference type="AlphaFoldDB" id="A0A1E5G4R7"/>
<dbReference type="CDD" id="cd16018">
    <property type="entry name" value="Enpp"/>
    <property type="match status" value="1"/>
</dbReference>
<name>A0A1E5G4R7_9FIRM</name>
<keyword evidence="2" id="KW-1185">Reference proteome</keyword>
<dbReference type="PANTHER" id="PTHR10151:SF120">
    <property type="entry name" value="BIS(5'-ADENOSYL)-TRIPHOSPHATASE"/>
    <property type="match status" value="1"/>
</dbReference>
<dbReference type="SUPFAM" id="SSF53649">
    <property type="entry name" value="Alkaline phosphatase-like"/>
    <property type="match status" value="1"/>
</dbReference>
<reference evidence="1 2" key="1">
    <citation type="submission" date="2016-09" db="EMBL/GenBank/DDBJ databases">
        <title>Draft genome sequence for the type strain of Desulfuribacillus alkaliarsenatis AHT28, an obligately anaerobic, sulfidogenic bacterium isolated from Russian soda lake sediments.</title>
        <authorList>
            <person name="Abin C.A."/>
            <person name="Hollibaugh J.T."/>
        </authorList>
    </citation>
    <scope>NUCLEOTIDE SEQUENCE [LARGE SCALE GENOMIC DNA]</scope>
    <source>
        <strain evidence="1 2">AHT28</strain>
    </source>
</reference>
<dbReference type="RefSeq" id="WP_069641663.1">
    <property type="nucleotide sequence ID" value="NZ_MIJE01000001.1"/>
</dbReference>
<dbReference type="InterPro" id="IPR017850">
    <property type="entry name" value="Alkaline_phosphatase_core_sf"/>
</dbReference>
<organism evidence="1 2">
    <name type="scientific">Desulfuribacillus alkaliarsenatis</name>
    <dbReference type="NCBI Taxonomy" id="766136"/>
    <lineage>
        <taxon>Bacteria</taxon>
        <taxon>Bacillati</taxon>
        <taxon>Bacillota</taxon>
        <taxon>Desulfuribacillia</taxon>
        <taxon>Desulfuribacillales</taxon>
        <taxon>Desulfuribacillaceae</taxon>
        <taxon>Desulfuribacillus</taxon>
    </lineage>
</organism>
<evidence type="ECO:0000313" key="2">
    <source>
        <dbReference type="Proteomes" id="UP000094296"/>
    </source>
</evidence>
<gene>
    <name evidence="1" type="ORF">BHF68_00325</name>
</gene>
<dbReference type="GO" id="GO:0016787">
    <property type="term" value="F:hydrolase activity"/>
    <property type="evidence" value="ECO:0007669"/>
    <property type="project" value="UniProtKB-ARBA"/>
</dbReference>
<evidence type="ECO:0000313" key="1">
    <source>
        <dbReference type="EMBL" id="OEF98171.1"/>
    </source>
</evidence>